<dbReference type="InterPro" id="IPR046544">
    <property type="entry name" value="GH146_SB_dom"/>
</dbReference>
<dbReference type="Pfam" id="PF20620">
    <property type="entry name" value="DUF6805"/>
    <property type="match status" value="1"/>
</dbReference>
<dbReference type="OrthoDB" id="9757939at2"/>
<feature type="domain" description="Non-reducing end beta-L-arabinofuranosidase-like GH127 catalytic" evidence="2">
    <location>
        <begin position="34"/>
        <end position="421"/>
    </location>
</feature>
<feature type="domain" description="Non-reducing end beta-L-arabinofuranosidase-like GH127 middle" evidence="5">
    <location>
        <begin position="431"/>
        <end position="531"/>
    </location>
</feature>
<dbReference type="RefSeq" id="WP_095508673.1">
    <property type="nucleotide sequence ID" value="NZ_MQWD01000001.1"/>
</dbReference>
<dbReference type="Pfam" id="PF16375">
    <property type="entry name" value="DUF4986"/>
    <property type="match status" value="1"/>
</dbReference>
<accession>A0A271IUX8</accession>
<evidence type="ECO:0000259" key="4">
    <source>
        <dbReference type="Pfam" id="PF20620"/>
    </source>
</evidence>
<dbReference type="Pfam" id="PF20736">
    <property type="entry name" value="Glyco_hydro127M"/>
    <property type="match status" value="1"/>
</dbReference>
<dbReference type="InterPro" id="IPR049046">
    <property type="entry name" value="Beta-AFase-like_GH127_middle"/>
</dbReference>
<feature type="domain" description="DUF4986" evidence="3">
    <location>
        <begin position="568"/>
        <end position="643"/>
    </location>
</feature>
<evidence type="ECO:0000259" key="3">
    <source>
        <dbReference type="Pfam" id="PF16375"/>
    </source>
</evidence>
<dbReference type="InterPro" id="IPR032275">
    <property type="entry name" value="DUF4986"/>
</dbReference>
<protein>
    <submittedName>
        <fullName evidence="6">Glycosyl hydrolase</fullName>
    </submittedName>
</protein>
<evidence type="ECO:0000259" key="5">
    <source>
        <dbReference type="Pfam" id="PF20736"/>
    </source>
</evidence>
<dbReference type="AlphaFoldDB" id="A0A271IUX8"/>
<dbReference type="GO" id="GO:0005975">
    <property type="term" value="P:carbohydrate metabolic process"/>
    <property type="evidence" value="ECO:0007669"/>
    <property type="project" value="InterPro"/>
</dbReference>
<dbReference type="InterPro" id="IPR012878">
    <property type="entry name" value="Beta-AFase-like_GH127_cat"/>
</dbReference>
<keyword evidence="6" id="KW-0378">Hydrolase</keyword>
<name>A0A271IUX8_9BACT</name>
<organism evidence="6 7">
    <name type="scientific">Rubrivirga marina</name>
    <dbReference type="NCBI Taxonomy" id="1196024"/>
    <lineage>
        <taxon>Bacteria</taxon>
        <taxon>Pseudomonadati</taxon>
        <taxon>Rhodothermota</taxon>
        <taxon>Rhodothermia</taxon>
        <taxon>Rhodothermales</taxon>
        <taxon>Rubricoccaceae</taxon>
        <taxon>Rubrivirga</taxon>
    </lineage>
</organism>
<evidence type="ECO:0000256" key="1">
    <source>
        <dbReference type="SAM" id="SignalP"/>
    </source>
</evidence>
<keyword evidence="1" id="KW-0732">Signal</keyword>
<evidence type="ECO:0000259" key="2">
    <source>
        <dbReference type="Pfam" id="PF07944"/>
    </source>
</evidence>
<dbReference type="InterPro" id="IPR008928">
    <property type="entry name" value="6-hairpin_glycosidase_sf"/>
</dbReference>
<sequence>MWTPRLAAFALAGLTLVASVRAQEGPVEAFPLTHVRLLDGPFQRAQDLDRQYLLAMEPDRLLAPYLREAGLEPKAEPYGNWESTGLDGHIGGHYLSALAFMVASTGDTGLRERLDYMVSELKRAQDAIGTGYLAGLPDGQAMWAEVAAGDIRETNFGLNDRWVPLYNIHKTYAGLRDAYVHGGVEAARPLFVALADWALALVGGLSDAEVQQMLVSEHGGLNEVFADAAALTGDDRYLGLADRFSHRAILDPLEANEDRLTGLHANTQIPKVIGFQRVADVARQHGVAGYDGWAAAAAFFWNTVVGERTIAIGGNSVAEHFHPADDFSSMVTEPEGVETCNTYNMLRLTKLLFESDPQARYLDYYERALYNHILGSQHPETGGLVYFTPMRPSHYRVYSQPDLAMWCCVGSGIENHAKYGEMIYAHRGDDLFVNLFIPSTLDWAERGVRLRLDTRFPDAEEVTIAVEAGGHFALNLRRPAWTEGAMRVAVNGESVDLGGSPERSRGAEAGGFVRVERVWAAGDRVTVTLPMTTRLEALPDGSSHYAVLHGPVVLAAKTDPFEGERLEYKADGSRMGHVAQGALCPPTAAPVFVGDTDAFLAGLEPVAGEPLTFRAPDGLRGTDETLTLIPFFRLHDSRYVIYWPQATEAEYQARLDSIAAAAREQELLDARTVDQVTPGQQQPEVEHNFAGEGTESGYFRGGYWRHASGWFSYEFADPEAEAAVLRVTYSGGDSGRTFDILINDVRIETVTSTGHPDAFFHVDYPIPDEARRSDGVLVTRFQAHPGSMAGGVFDVRILEAD</sequence>
<keyword evidence="7" id="KW-1185">Reference proteome</keyword>
<dbReference type="Proteomes" id="UP000216339">
    <property type="component" value="Unassembled WGS sequence"/>
</dbReference>
<dbReference type="SUPFAM" id="SSF48208">
    <property type="entry name" value="Six-hairpin glycosidases"/>
    <property type="match status" value="1"/>
</dbReference>
<reference evidence="6 7" key="1">
    <citation type="submission" date="2016-11" db="EMBL/GenBank/DDBJ databases">
        <title>Study of marine rhodopsin-containing bacteria.</title>
        <authorList>
            <person name="Yoshizawa S."/>
            <person name="Kumagai Y."/>
            <person name="Kogure K."/>
        </authorList>
    </citation>
    <scope>NUCLEOTIDE SEQUENCE [LARGE SCALE GENOMIC DNA]</scope>
    <source>
        <strain evidence="6 7">SAORIC-28</strain>
    </source>
</reference>
<dbReference type="GO" id="GO:0016787">
    <property type="term" value="F:hydrolase activity"/>
    <property type="evidence" value="ECO:0007669"/>
    <property type="project" value="UniProtKB-KW"/>
</dbReference>
<feature type="chain" id="PRO_5012267176" evidence="1">
    <location>
        <begin position="23"/>
        <end position="801"/>
    </location>
</feature>
<proteinExistence type="predicted"/>
<dbReference type="PANTHER" id="PTHR31151">
    <property type="entry name" value="PROLINE-TRNA LIGASE (DUF1680)"/>
    <property type="match status" value="1"/>
</dbReference>
<comment type="caution">
    <text evidence="6">The sequence shown here is derived from an EMBL/GenBank/DDBJ whole genome shotgun (WGS) entry which is preliminary data.</text>
</comment>
<dbReference type="Pfam" id="PF07944">
    <property type="entry name" value="Beta-AFase-like_GH127_cat"/>
    <property type="match status" value="1"/>
</dbReference>
<feature type="domain" description="Glycoside hydrolase GH146 substrate-binding" evidence="4">
    <location>
        <begin position="668"/>
        <end position="798"/>
    </location>
</feature>
<feature type="signal peptide" evidence="1">
    <location>
        <begin position="1"/>
        <end position="22"/>
    </location>
</feature>
<evidence type="ECO:0000313" key="6">
    <source>
        <dbReference type="EMBL" id="PAP75046.1"/>
    </source>
</evidence>
<evidence type="ECO:0000313" key="7">
    <source>
        <dbReference type="Proteomes" id="UP000216339"/>
    </source>
</evidence>
<dbReference type="EMBL" id="MQWD01000001">
    <property type="protein sequence ID" value="PAP75046.1"/>
    <property type="molecule type" value="Genomic_DNA"/>
</dbReference>
<gene>
    <name evidence="6" type="ORF">BSZ37_00560</name>
</gene>
<dbReference type="PANTHER" id="PTHR31151:SF0">
    <property type="entry name" value="PROLINE-TRNA LIGASE (DUF1680)"/>
    <property type="match status" value="1"/>
</dbReference>